<reference evidence="2" key="3">
    <citation type="submission" date="2018-08" db="UniProtKB">
        <authorList>
            <consortium name="EnsemblPlants"/>
        </authorList>
    </citation>
    <scope>IDENTIFICATION</scope>
    <source>
        <strain evidence="2">cv. Bd21</strain>
    </source>
</reference>
<feature type="non-terminal residue" evidence="1">
    <location>
        <position position="301"/>
    </location>
</feature>
<dbReference type="AlphaFoldDB" id="A0A2K2CQZ8"/>
<evidence type="ECO:0008006" key="4">
    <source>
        <dbReference type="Google" id="ProtNLM"/>
    </source>
</evidence>
<reference evidence="1 2" key="1">
    <citation type="journal article" date="2010" name="Nature">
        <title>Genome sequencing and analysis of the model grass Brachypodium distachyon.</title>
        <authorList>
            <consortium name="International Brachypodium Initiative"/>
        </authorList>
    </citation>
    <scope>NUCLEOTIDE SEQUENCE [LARGE SCALE GENOMIC DNA]</scope>
    <source>
        <strain evidence="1 2">Bd21</strain>
    </source>
</reference>
<dbReference type="Proteomes" id="UP000008810">
    <property type="component" value="Chromosome 4"/>
</dbReference>
<dbReference type="Gramene" id="PNT64450">
    <property type="protein sequence ID" value="PNT64450"/>
    <property type="gene ID" value="BRADI_4g28733v3"/>
</dbReference>
<sequence length="301" mass="32805">MAAIANLTGTSLRRAALTFSYRCLSRHLSHSPSPPLLGHFFHPCPPSTQEPDETPILPPSAPAFQPLTASCPRLSLAFVPDAPRFSLSDSHLGLLLLLPNNPLFHYPDFPCFVVCDPARRLHATVPPPPVAMLSGARFVGAALLSRAAHPSGLRFEAVCLTVDVGRPRAPRAWVASFDDGECCWRSLPLPREVIFEFDIDSHWLERCCVRAAGSLYWHICMSRHVLALDAATLEFSFLPVPTEMSPGVEWHVQKNRVGEMPQDGRLCIGSLEFLAGMSLPDGGSAGDGAGQAAHRRAARRH</sequence>
<gene>
    <name evidence="1" type="ORF">BRADI_4g28733v3</name>
</gene>
<dbReference type="PANTHER" id="PTHR33207">
    <property type="entry name" value="F-BOX DOMAIN CONTAINING PROTEIN-RELATED"/>
    <property type="match status" value="1"/>
</dbReference>
<dbReference type="EnsemblPlants" id="PNT64450">
    <property type="protein sequence ID" value="PNT64450"/>
    <property type="gene ID" value="BRADI_4g28733v3"/>
</dbReference>
<proteinExistence type="predicted"/>
<dbReference type="EMBL" id="CM000883">
    <property type="protein sequence ID" value="PNT64450.1"/>
    <property type="molecule type" value="Genomic_DNA"/>
</dbReference>
<name>A0A2K2CQZ8_BRADI</name>
<evidence type="ECO:0000313" key="2">
    <source>
        <dbReference type="EnsemblPlants" id="PNT64450"/>
    </source>
</evidence>
<evidence type="ECO:0000313" key="3">
    <source>
        <dbReference type="Proteomes" id="UP000008810"/>
    </source>
</evidence>
<evidence type="ECO:0000313" key="1">
    <source>
        <dbReference type="EMBL" id="PNT64450.1"/>
    </source>
</evidence>
<protein>
    <recommendedName>
        <fullName evidence="4">DUF1618 domain-containing protein</fullName>
    </recommendedName>
</protein>
<accession>A0A2K2CQZ8</accession>
<organism evidence="1">
    <name type="scientific">Brachypodium distachyon</name>
    <name type="common">Purple false brome</name>
    <name type="synonym">Trachynia distachya</name>
    <dbReference type="NCBI Taxonomy" id="15368"/>
    <lineage>
        <taxon>Eukaryota</taxon>
        <taxon>Viridiplantae</taxon>
        <taxon>Streptophyta</taxon>
        <taxon>Embryophyta</taxon>
        <taxon>Tracheophyta</taxon>
        <taxon>Spermatophyta</taxon>
        <taxon>Magnoliopsida</taxon>
        <taxon>Liliopsida</taxon>
        <taxon>Poales</taxon>
        <taxon>Poaceae</taxon>
        <taxon>BOP clade</taxon>
        <taxon>Pooideae</taxon>
        <taxon>Stipodae</taxon>
        <taxon>Brachypodieae</taxon>
        <taxon>Brachypodium</taxon>
    </lineage>
</organism>
<dbReference type="InParanoid" id="A0A2K2CQZ8"/>
<keyword evidence="3" id="KW-1185">Reference proteome</keyword>
<dbReference type="OrthoDB" id="662234at2759"/>
<reference evidence="1" key="2">
    <citation type="submission" date="2017-06" db="EMBL/GenBank/DDBJ databases">
        <title>WGS assembly of Brachypodium distachyon.</title>
        <authorList>
            <consortium name="The International Brachypodium Initiative"/>
            <person name="Lucas S."/>
            <person name="Harmon-Smith M."/>
            <person name="Lail K."/>
            <person name="Tice H."/>
            <person name="Grimwood J."/>
            <person name="Bruce D."/>
            <person name="Barry K."/>
            <person name="Shu S."/>
            <person name="Lindquist E."/>
            <person name="Wang M."/>
            <person name="Pitluck S."/>
            <person name="Vogel J.P."/>
            <person name="Garvin D.F."/>
            <person name="Mockler T.C."/>
            <person name="Schmutz J."/>
            <person name="Rokhsar D."/>
            <person name="Bevan M.W."/>
        </authorList>
    </citation>
    <scope>NUCLEOTIDE SEQUENCE</scope>
    <source>
        <strain evidence="1">Bd21</strain>
    </source>
</reference>